<keyword evidence="1" id="KW-0472">Membrane</keyword>
<gene>
    <name evidence="2" type="ORF">A8709_22915</name>
</gene>
<organism evidence="2 3">
    <name type="scientific">Paenibacillus pectinilyticus</name>
    <dbReference type="NCBI Taxonomy" id="512399"/>
    <lineage>
        <taxon>Bacteria</taxon>
        <taxon>Bacillati</taxon>
        <taxon>Bacillota</taxon>
        <taxon>Bacilli</taxon>
        <taxon>Bacillales</taxon>
        <taxon>Paenibacillaceae</taxon>
        <taxon>Paenibacillus</taxon>
    </lineage>
</organism>
<comment type="caution">
    <text evidence="2">The sequence shown here is derived from an EMBL/GenBank/DDBJ whole genome shotgun (WGS) entry which is preliminary data.</text>
</comment>
<protein>
    <submittedName>
        <fullName evidence="2">Uncharacterized protein</fullName>
    </submittedName>
</protein>
<accession>A0A1C0ZRP1</accession>
<dbReference type="STRING" id="512399.A8709_22915"/>
<feature type="transmembrane region" description="Helical" evidence="1">
    <location>
        <begin position="31"/>
        <end position="51"/>
    </location>
</feature>
<dbReference type="EMBL" id="LYPC01000030">
    <property type="protein sequence ID" value="OCT10691.1"/>
    <property type="molecule type" value="Genomic_DNA"/>
</dbReference>
<proteinExistence type="predicted"/>
<dbReference type="Proteomes" id="UP000093309">
    <property type="component" value="Unassembled WGS sequence"/>
</dbReference>
<evidence type="ECO:0000256" key="1">
    <source>
        <dbReference type="SAM" id="Phobius"/>
    </source>
</evidence>
<dbReference type="AlphaFoldDB" id="A0A1C0ZRP1"/>
<name>A0A1C0ZRP1_9BACL</name>
<reference evidence="3" key="1">
    <citation type="submission" date="2016-05" db="EMBL/GenBank/DDBJ databases">
        <title>Paenibacillus oryzae. sp. nov., isolated from the rice root.</title>
        <authorList>
            <person name="Zhang J."/>
            <person name="Zhang X."/>
        </authorList>
    </citation>
    <scope>NUCLEOTIDE SEQUENCE [LARGE SCALE GENOMIC DNA]</scope>
    <source>
        <strain evidence="3">KCTC13222</strain>
    </source>
</reference>
<keyword evidence="1" id="KW-0812">Transmembrane</keyword>
<sequence length="73" mass="8074">MAGNSMKLTGALILILVSILAIILTWELRLLSPLGGIFIVGMCFIGAILMWHDAAEPLLRVDTEHVKRTETER</sequence>
<evidence type="ECO:0000313" key="2">
    <source>
        <dbReference type="EMBL" id="OCT10691.1"/>
    </source>
</evidence>
<evidence type="ECO:0000313" key="3">
    <source>
        <dbReference type="Proteomes" id="UP000093309"/>
    </source>
</evidence>
<keyword evidence="1" id="KW-1133">Transmembrane helix</keyword>
<keyword evidence="3" id="KW-1185">Reference proteome</keyword>